<dbReference type="RefSeq" id="XP_056527015.1">
    <property type="nucleotide sequence ID" value="XM_056661849.1"/>
</dbReference>
<feature type="domain" description="Mono-/di-acylglycerol lipase N-terminal" evidence="4">
    <location>
        <begin position="13"/>
        <end position="79"/>
    </location>
</feature>
<dbReference type="PANTHER" id="PTHR37490">
    <property type="entry name" value="EXPRESSED PROTEIN"/>
    <property type="match status" value="1"/>
</dbReference>
<keyword evidence="2" id="KW-0732">Signal</keyword>
<feature type="signal peptide" evidence="2">
    <location>
        <begin position="1"/>
        <end position="20"/>
    </location>
</feature>
<keyword evidence="6" id="KW-1185">Reference proteome</keyword>
<dbReference type="InterPro" id="IPR021838">
    <property type="entry name" value="DUF3431"/>
</dbReference>
<dbReference type="GeneID" id="81401019"/>
<evidence type="ECO:0000259" key="4">
    <source>
        <dbReference type="Pfam" id="PF03893"/>
    </source>
</evidence>
<organism evidence="5 6">
    <name type="scientific">Penicillium bovifimosum</name>
    <dbReference type="NCBI Taxonomy" id="126998"/>
    <lineage>
        <taxon>Eukaryota</taxon>
        <taxon>Fungi</taxon>
        <taxon>Dikarya</taxon>
        <taxon>Ascomycota</taxon>
        <taxon>Pezizomycotina</taxon>
        <taxon>Eurotiomycetes</taxon>
        <taxon>Eurotiomycetidae</taxon>
        <taxon>Eurotiales</taxon>
        <taxon>Aspergillaceae</taxon>
        <taxon>Penicillium</taxon>
    </lineage>
</organism>
<keyword evidence="1" id="KW-0472">Membrane</keyword>
<name>A0A9W9HFY8_9EURO</name>
<evidence type="ECO:0000256" key="2">
    <source>
        <dbReference type="SAM" id="SignalP"/>
    </source>
</evidence>
<dbReference type="OrthoDB" id="426718at2759"/>
<dbReference type="Pfam" id="PF11913">
    <property type="entry name" value="DUF3431"/>
    <property type="match status" value="1"/>
</dbReference>
<reference evidence="5" key="1">
    <citation type="submission" date="2022-11" db="EMBL/GenBank/DDBJ databases">
        <authorList>
            <person name="Petersen C."/>
        </authorList>
    </citation>
    <scope>NUCLEOTIDE SEQUENCE</scope>
    <source>
        <strain evidence="5">IBT 22155</strain>
    </source>
</reference>
<dbReference type="PANTHER" id="PTHR37490:SF3">
    <property type="entry name" value="DUF3431 DOMAIN CONTAINING PROTEIN"/>
    <property type="match status" value="1"/>
</dbReference>
<feature type="chain" id="PRO_5040757933" evidence="2">
    <location>
        <begin position="21"/>
        <end position="657"/>
    </location>
</feature>
<dbReference type="GO" id="GO:0016042">
    <property type="term" value="P:lipid catabolic process"/>
    <property type="evidence" value="ECO:0007669"/>
    <property type="project" value="InterPro"/>
</dbReference>
<proteinExistence type="predicted"/>
<evidence type="ECO:0000313" key="5">
    <source>
        <dbReference type="EMBL" id="KAJ5146541.1"/>
    </source>
</evidence>
<evidence type="ECO:0000256" key="1">
    <source>
        <dbReference type="SAM" id="Phobius"/>
    </source>
</evidence>
<feature type="domain" description="Fungal lipase-type" evidence="3">
    <location>
        <begin position="105"/>
        <end position="235"/>
    </location>
</feature>
<evidence type="ECO:0000313" key="6">
    <source>
        <dbReference type="Proteomes" id="UP001149079"/>
    </source>
</evidence>
<dbReference type="InterPro" id="IPR002921">
    <property type="entry name" value="Fungal_lipase-type"/>
</dbReference>
<keyword evidence="1" id="KW-1133">Transmembrane helix</keyword>
<reference evidence="5" key="2">
    <citation type="journal article" date="2023" name="IMA Fungus">
        <title>Comparative genomic study of the Penicillium genus elucidates a diverse pangenome and 15 lateral gene transfer events.</title>
        <authorList>
            <person name="Petersen C."/>
            <person name="Sorensen T."/>
            <person name="Nielsen M.R."/>
            <person name="Sondergaard T.E."/>
            <person name="Sorensen J.L."/>
            <person name="Fitzpatrick D.A."/>
            <person name="Frisvad J.C."/>
            <person name="Nielsen K.L."/>
        </authorList>
    </citation>
    <scope>NUCLEOTIDE SEQUENCE</scope>
    <source>
        <strain evidence="5">IBT 22155</strain>
    </source>
</reference>
<dbReference type="SUPFAM" id="SSF53474">
    <property type="entry name" value="alpha/beta-Hydrolases"/>
    <property type="match status" value="1"/>
</dbReference>
<dbReference type="AlphaFoldDB" id="A0A9W9HFY8"/>
<sequence length="657" mass="72958">MMRLLAQLSGVAALAVLAVAAPARWVPRDVSSDLLAQLTLYSQWAGASYCTNNINSTGDALSCEEGNCPLVEAADTETLYEFDKSCSYGNVAGFLAVDRTNQLLVVSFRGSRTLSTWLANINFDLTDASSLCPGCEAHDGFLQSWETVADDLTAKIAAAQATYSGYTLVLTGHSFGAAVAALGGTALRNAGYAPNVYSYGQPRVGNKALATYITNQGSIWRVTHTEDLVPKLPPAAVGFSHSSPEYWITSGDDVPVTASDIEVIEGVGSRDGNAGTLSPNVDAHSWKQYSSSTSPFPTVETFRSARTVHFHLPNELDHWASRPPSTMLFAPSGPQGPRRRSRLKAIFITIFIVLAIYLIFFPTKATVNTDTYAQQHAKTDELAHPESKHKTMVVASMKHDDTSWLTEYFPDWPKSIYVVDDKHARLTVTRNKGRESMVYLTYIIDNYDNLPETMLFIHSKRYQWHNDDPYYDGVPPLRNFQIPYLQEQGYVNLRCVWTLGCPTEIRPLTDTHRNDVHAGEYFKNGFMELFPGTPIPEEVGVSCCAQFAVSRDKVLERPLSDYERFRTWLLNTPLQDDLSGRIMEYSWHMIFGKEPVHCPNAAECYCKVFGLCDLNCPWEGGCDDRYALPPFSSLPKGWPNVGWKGQAQDTSHGLPET</sequence>
<dbReference type="InterPro" id="IPR029058">
    <property type="entry name" value="AB_hydrolase_fold"/>
</dbReference>
<dbReference type="GO" id="GO:0017000">
    <property type="term" value="P:antibiotic biosynthetic process"/>
    <property type="evidence" value="ECO:0007669"/>
    <property type="project" value="UniProtKB-ARBA"/>
</dbReference>
<comment type="caution">
    <text evidence="5">The sequence shown here is derived from an EMBL/GenBank/DDBJ whole genome shotgun (WGS) entry which is preliminary data.</text>
</comment>
<dbReference type="Proteomes" id="UP001149079">
    <property type="component" value="Unassembled WGS sequence"/>
</dbReference>
<dbReference type="Pfam" id="PF03893">
    <property type="entry name" value="Lipase3_N"/>
    <property type="match status" value="1"/>
</dbReference>
<dbReference type="GO" id="GO:0072330">
    <property type="term" value="P:monocarboxylic acid biosynthetic process"/>
    <property type="evidence" value="ECO:0007669"/>
    <property type="project" value="UniProtKB-ARBA"/>
</dbReference>
<dbReference type="EMBL" id="JAPQKL010000001">
    <property type="protein sequence ID" value="KAJ5146541.1"/>
    <property type="molecule type" value="Genomic_DNA"/>
</dbReference>
<dbReference type="Pfam" id="PF01764">
    <property type="entry name" value="Lipase_3"/>
    <property type="match status" value="1"/>
</dbReference>
<protein>
    <submittedName>
        <fullName evidence="5">Lipase class 3</fullName>
    </submittedName>
</protein>
<accession>A0A9W9HFY8</accession>
<gene>
    <name evidence="5" type="ORF">N7515_001105</name>
</gene>
<dbReference type="CDD" id="cd00519">
    <property type="entry name" value="Lipase_3"/>
    <property type="match status" value="1"/>
</dbReference>
<keyword evidence="1" id="KW-0812">Transmembrane</keyword>
<evidence type="ECO:0000259" key="3">
    <source>
        <dbReference type="Pfam" id="PF01764"/>
    </source>
</evidence>
<dbReference type="InterPro" id="IPR005592">
    <property type="entry name" value="Mono/diacylglycerol_lipase_N"/>
</dbReference>
<feature type="transmembrane region" description="Helical" evidence="1">
    <location>
        <begin position="343"/>
        <end position="361"/>
    </location>
</feature>
<dbReference type="Gene3D" id="3.40.50.1820">
    <property type="entry name" value="alpha/beta hydrolase"/>
    <property type="match status" value="1"/>
</dbReference>